<dbReference type="RefSeq" id="XP_019914548.1">
    <property type="nucleotide sequence ID" value="XM_020058866.1"/>
</dbReference>
<name>A0A1B1DYJ4_9APIC</name>
<gene>
    <name evidence="1" type="ORF">PCOAH_00020570</name>
</gene>
<organism evidence="1 2">
    <name type="scientific">Plasmodium coatneyi</name>
    <dbReference type="NCBI Taxonomy" id="208452"/>
    <lineage>
        <taxon>Eukaryota</taxon>
        <taxon>Sar</taxon>
        <taxon>Alveolata</taxon>
        <taxon>Apicomplexa</taxon>
        <taxon>Aconoidasida</taxon>
        <taxon>Haemosporida</taxon>
        <taxon>Plasmodiidae</taxon>
        <taxon>Plasmodium</taxon>
    </lineage>
</organism>
<dbReference type="VEuPathDB" id="PlasmoDB:PCOAH_00020570"/>
<protein>
    <submittedName>
        <fullName evidence="1">Pvstp1</fullName>
    </submittedName>
</protein>
<evidence type="ECO:0000313" key="1">
    <source>
        <dbReference type="EMBL" id="ANQ07853.1"/>
    </source>
</evidence>
<evidence type="ECO:0000313" key="2">
    <source>
        <dbReference type="Proteomes" id="UP000092716"/>
    </source>
</evidence>
<keyword evidence="2" id="KW-1185">Reference proteome</keyword>
<dbReference type="Proteomes" id="UP000092716">
    <property type="component" value="Chromosome 8"/>
</dbReference>
<reference evidence="2" key="1">
    <citation type="submission" date="2016-06" db="EMBL/GenBank/DDBJ databases">
        <title>First high quality genome sequence of Plasmodium coatneyi using continuous long reads from single molecule, real-time sequencing.</title>
        <authorList>
            <person name="Chien J.-T."/>
            <person name="Pakala S.B."/>
            <person name="Geraldo J.A."/>
            <person name="Lapp S.A."/>
            <person name="Barnwell J.W."/>
            <person name="Kissinger J.C."/>
            <person name="Galinski M.R."/>
            <person name="Humphrey J.C."/>
        </authorList>
    </citation>
    <scope>NUCLEOTIDE SEQUENCE [LARGE SCALE GENOMIC DNA]</scope>
    <source>
        <strain evidence="2">Hackeri</strain>
    </source>
</reference>
<proteinExistence type="predicted"/>
<accession>A0A1B1DYJ4</accession>
<dbReference type="KEGG" id="pcot:PCOAH_00020570"/>
<dbReference type="GeneID" id="30908783"/>
<dbReference type="EMBL" id="CP016246">
    <property type="protein sequence ID" value="ANQ07853.1"/>
    <property type="molecule type" value="Genomic_DNA"/>
</dbReference>
<sequence length="75" mass="9206">MEKRNRISWKCKMLLIMWKEHLSNKLCEQSHRRNRLTRKLWMLILALVVEQVEMEENIVDKEIYLDHLLQNVSSL</sequence>
<dbReference type="AlphaFoldDB" id="A0A1B1DYJ4"/>